<proteinExistence type="predicted"/>
<reference evidence="5" key="1">
    <citation type="submission" date="2017-06" db="EMBL/GenBank/DDBJ databases">
        <authorList>
            <person name="Varghese N."/>
            <person name="Submissions S."/>
        </authorList>
    </citation>
    <scope>NUCLEOTIDE SEQUENCE [LARGE SCALE GENOMIC DNA]</scope>
    <source>
        <strain evidence="5">JAD2</strain>
    </source>
</reference>
<dbReference type="GO" id="GO:0004567">
    <property type="term" value="F:beta-mannosidase activity"/>
    <property type="evidence" value="ECO:0007669"/>
    <property type="project" value="TreeGrafter"/>
</dbReference>
<dbReference type="RefSeq" id="WP_088569910.1">
    <property type="nucleotide sequence ID" value="NZ_FYEK01000003.1"/>
</dbReference>
<name>A0A212PVW7_9CHLR</name>
<accession>A0A212PVW7</accession>
<dbReference type="AlphaFoldDB" id="A0A212PVW7"/>
<dbReference type="InterPro" id="IPR017853">
    <property type="entry name" value="GH"/>
</dbReference>
<keyword evidence="1" id="KW-0732">Signal</keyword>
<protein>
    <submittedName>
        <fullName evidence="4">Beta-galactosidase</fullName>
    </submittedName>
</protein>
<dbReference type="GO" id="GO:0005975">
    <property type="term" value="P:carbohydrate metabolic process"/>
    <property type="evidence" value="ECO:0007669"/>
    <property type="project" value="InterPro"/>
</dbReference>
<keyword evidence="5" id="KW-1185">Reference proteome</keyword>
<organism evidence="4 5">
    <name type="scientific">Thermoflexus hugenholtzii JAD2</name>
    <dbReference type="NCBI Taxonomy" id="877466"/>
    <lineage>
        <taxon>Bacteria</taxon>
        <taxon>Bacillati</taxon>
        <taxon>Chloroflexota</taxon>
        <taxon>Thermoflexia</taxon>
        <taxon>Thermoflexales</taxon>
        <taxon>Thermoflexaceae</taxon>
        <taxon>Thermoflexus</taxon>
    </lineage>
</organism>
<dbReference type="EMBL" id="FYEK01000003">
    <property type="protein sequence ID" value="SNB51139.1"/>
    <property type="molecule type" value="Genomic_DNA"/>
</dbReference>
<dbReference type="PANTHER" id="PTHR43730">
    <property type="entry name" value="BETA-MANNOSIDASE"/>
    <property type="match status" value="1"/>
</dbReference>
<dbReference type="InterPro" id="IPR008979">
    <property type="entry name" value="Galactose-bd-like_sf"/>
</dbReference>
<dbReference type="SUPFAM" id="SSF49303">
    <property type="entry name" value="beta-Galactosidase/glucuronidase domain"/>
    <property type="match status" value="1"/>
</dbReference>
<dbReference type="SUPFAM" id="SSF51445">
    <property type="entry name" value="(Trans)glycosidases"/>
    <property type="match status" value="1"/>
</dbReference>
<dbReference type="InterPro" id="IPR006103">
    <property type="entry name" value="Glyco_hydro_2_cat"/>
</dbReference>
<gene>
    <name evidence="4" type="ORF">SAMN02746019_00021100</name>
</gene>
<dbReference type="Gene3D" id="2.60.120.260">
    <property type="entry name" value="Galactose-binding domain-like"/>
    <property type="match status" value="1"/>
</dbReference>
<evidence type="ECO:0000256" key="1">
    <source>
        <dbReference type="ARBA" id="ARBA00022729"/>
    </source>
</evidence>
<dbReference type="Gene3D" id="3.20.20.80">
    <property type="entry name" value="Glycosidases"/>
    <property type="match status" value="1"/>
</dbReference>
<evidence type="ECO:0000313" key="4">
    <source>
        <dbReference type="EMBL" id="SNB51139.1"/>
    </source>
</evidence>
<dbReference type="OrthoDB" id="9801077at2"/>
<dbReference type="InParanoid" id="A0A212PVW7"/>
<feature type="domain" description="Glycoside hydrolase family 2 catalytic" evidence="3">
    <location>
        <begin position="267"/>
        <end position="407"/>
    </location>
</feature>
<dbReference type="Pfam" id="PF02836">
    <property type="entry name" value="Glyco_hydro_2_C"/>
    <property type="match status" value="1"/>
</dbReference>
<evidence type="ECO:0000313" key="5">
    <source>
        <dbReference type="Proteomes" id="UP000197025"/>
    </source>
</evidence>
<dbReference type="InterPro" id="IPR050887">
    <property type="entry name" value="Beta-mannosidase_GH2"/>
</dbReference>
<dbReference type="Proteomes" id="UP000197025">
    <property type="component" value="Unassembled WGS sequence"/>
</dbReference>
<dbReference type="InterPro" id="IPR036156">
    <property type="entry name" value="Beta-gal/glucu_dom_sf"/>
</dbReference>
<evidence type="ECO:0000259" key="3">
    <source>
        <dbReference type="Pfam" id="PF02836"/>
    </source>
</evidence>
<sequence>MRAHFLSHPAEIPSELPSEGWREISLPHQWTLEGIEAEVGWYRLELLAATGPRRWARLYADYFGRAWADEQFLGAHEGYFEPWLLELPREPHTLWLRVAAPKEPYGTVWPRLKRQIKGIFGQHDCRPGGATARGQERGTGGLWGGITIFETGPVALLHLTHQTFRRPQGWRLRIQLTLDALAAGRAELTFTLQPENFEGSSFTTTRMLDLEAGRQTISLIWDLPELPRWEIWERGFPHLYRLEAALGDQRVTAPIGFRTLGQEGAWLLLNDRRVFLRGTNIIPTQWLAAYTSEDAARDVHLLRAANLNAVRVHAHLTHPAFYEACDREGILVWQDFALQWGYADDEAFAQEAVRQAQAMVTHFGAHPSIFLWCAHNEPTHNRYTLAPLVAAAIRAADPTRPVKEASDFREHAYPGWYWGHMRDFQALPGAPLPSEFGAQALPRAELLRRVLGPDAWPPKWETWVYHNFQPEQTFRVAGVEMGERLEAFVENSQRYQARLIEFAIHTYRRAKGQITGYFHFMFVEPWEGITWAVLDVERVPKQGYFALQQASSPVLVSIVPYVERAGVGQPPLREVWVISDLDRPLSLRVSLRLEGPMAFPLGEMTVTLAPHEVRRVFEVMELFEAPLDQREALDTASALLRQLPPGRYSVIAEAWEGEHLWSRHVVEMEYLEPIGPQEEGFW</sequence>
<keyword evidence="2" id="KW-0378">Hydrolase</keyword>
<dbReference type="GO" id="GO:0006516">
    <property type="term" value="P:glycoprotein catabolic process"/>
    <property type="evidence" value="ECO:0007669"/>
    <property type="project" value="TreeGrafter"/>
</dbReference>
<dbReference type="SUPFAM" id="SSF49785">
    <property type="entry name" value="Galactose-binding domain-like"/>
    <property type="match status" value="1"/>
</dbReference>
<evidence type="ECO:0000256" key="2">
    <source>
        <dbReference type="ARBA" id="ARBA00023295"/>
    </source>
</evidence>
<keyword evidence="2" id="KW-0326">Glycosidase</keyword>
<dbReference type="PANTHER" id="PTHR43730:SF1">
    <property type="entry name" value="BETA-MANNOSIDASE"/>
    <property type="match status" value="1"/>
</dbReference>